<evidence type="ECO:0000256" key="1">
    <source>
        <dbReference type="SAM" id="Phobius"/>
    </source>
</evidence>
<dbReference type="InterPro" id="IPR003425">
    <property type="entry name" value="CCB3/YggT"/>
</dbReference>
<protein>
    <submittedName>
        <fullName evidence="2">Unannotated protein</fullName>
    </submittedName>
</protein>
<accession>A0A6J7KYG8</accession>
<organism evidence="2">
    <name type="scientific">freshwater metagenome</name>
    <dbReference type="NCBI Taxonomy" id="449393"/>
    <lineage>
        <taxon>unclassified sequences</taxon>
        <taxon>metagenomes</taxon>
        <taxon>ecological metagenomes</taxon>
    </lineage>
</organism>
<keyword evidence="1" id="KW-0472">Membrane</keyword>
<feature type="transmembrane region" description="Helical" evidence="1">
    <location>
        <begin position="68"/>
        <end position="91"/>
    </location>
</feature>
<dbReference type="EMBL" id="CAFBNO010000058">
    <property type="protein sequence ID" value="CAB4959843.1"/>
    <property type="molecule type" value="Genomic_DNA"/>
</dbReference>
<keyword evidence="1" id="KW-0812">Transmembrane</keyword>
<sequence>MSPLGFALWLVLQLYFYLMFARMIVDIVTFNNARLRAKPVVSWIIKITWGATEPLLKTMRKIIPNIQFGAVGIDLSWAVLMLLVSIASSAVRQL</sequence>
<dbReference type="Pfam" id="PF02325">
    <property type="entry name" value="CCB3_YggT"/>
    <property type="match status" value="1"/>
</dbReference>
<name>A0A6J7KYG8_9ZZZZ</name>
<proteinExistence type="predicted"/>
<feature type="transmembrane region" description="Helical" evidence="1">
    <location>
        <begin position="6"/>
        <end position="25"/>
    </location>
</feature>
<dbReference type="GO" id="GO:0016020">
    <property type="term" value="C:membrane"/>
    <property type="evidence" value="ECO:0007669"/>
    <property type="project" value="InterPro"/>
</dbReference>
<keyword evidence="1" id="KW-1133">Transmembrane helix</keyword>
<gene>
    <name evidence="2" type="ORF">UFOPK3837_00992</name>
</gene>
<reference evidence="2" key="1">
    <citation type="submission" date="2020-05" db="EMBL/GenBank/DDBJ databases">
        <authorList>
            <person name="Chiriac C."/>
            <person name="Salcher M."/>
            <person name="Ghai R."/>
            <person name="Kavagutti S V."/>
        </authorList>
    </citation>
    <scope>NUCLEOTIDE SEQUENCE</scope>
</reference>
<evidence type="ECO:0000313" key="2">
    <source>
        <dbReference type="EMBL" id="CAB4959843.1"/>
    </source>
</evidence>
<dbReference type="AlphaFoldDB" id="A0A6J7KYG8"/>